<evidence type="ECO:0000313" key="5">
    <source>
        <dbReference type="Proteomes" id="UP000042958"/>
    </source>
</evidence>
<sequence length="570" mass="64178">MRRSRASTFFLPSQPKASSLHLEAKLLNNSITMRHNICHLPNGLSFTVTPVFGGVTFKSNDMHSHSSSSTFPPGWTIIIHSGKTPEKPLPEERGRTGSEDIRPTSSDGSDDSNLTRFTTPTLNRDGLYISYIVNPPSSDYKPALSPTRQIAMMLWATLWWYFHEPEPDLHLETAASSSTPHSGRPQGEWRVNIRREGIFKGRNLLQKLERMGLIASEDSSVGLQPLETRDSSSWSNMFVSRRSFWQIDPRLFLFTLTPRAASPSPSMTPFQSRHASPARDGRSSPHALQPAEASFHTSNIGTYTSAGPFTSASHLPTYYPPAPTQYTSTNGVRHPVRPKPPHQGEVFYVRHVPSVDQFLSFRVPFLPMTKPGPAKGPTAGSRPSTPTATVSSSVTSVEQHLCTSGPSDLDMLHRWMNDPRVEAMWGEGGEQSVQEKFLMKNLTNRHSFPVIGCWDGKPFGYFEIYWVKEDPLGQLINRVENYDRGIHVLVGEQEFRGPHRVAIWLSALVHHCFLSDMRTEAVFLEPRVDNTKFIQYLHEAGFYKEGEVNFPHKRSAVMKIKREFWEAPAL</sequence>
<dbReference type="Proteomes" id="UP000042958">
    <property type="component" value="Unassembled WGS sequence"/>
</dbReference>
<feature type="region of interest" description="Disordered" evidence="2">
    <location>
        <begin position="81"/>
        <end position="118"/>
    </location>
</feature>
<dbReference type="EMBL" id="CDHK01000001">
    <property type="protein sequence ID" value="CEJ54134.1"/>
    <property type="molecule type" value="Genomic_DNA"/>
</dbReference>
<dbReference type="SUPFAM" id="SSF55729">
    <property type="entry name" value="Acyl-CoA N-acyltransferases (Nat)"/>
    <property type="match status" value="1"/>
</dbReference>
<feature type="domain" description="Acyltransferase MbtK/IucB-like conserved" evidence="3">
    <location>
        <begin position="399"/>
        <end position="448"/>
    </location>
</feature>
<feature type="compositionally biased region" description="Polar residues" evidence="2">
    <location>
        <begin position="103"/>
        <end position="118"/>
    </location>
</feature>
<organism evidence="4 5">
    <name type="scientific">Penicillium brasilianum</name>
    <dbReference type="NCBI Taxonomy" id="104259"/>
    <lineage>
        <taxon>Eukaryota</taxon>
        <taxon>Fungi</taxon>
        <taxon>Dikarya</taxon>
        <taxon>Ascomycota</taxon>
        <taxon>Pezizomycotina</taxon>
        <taxon>Eurotiomycetes</taxon>
        <taxon>Eurotiomycetidae</taxon>
        <taxon>Eurotiales</taxon>
        <taxon>Aspergillaceae</taxon>
        <taxon>Penicillium</taxon>
    </lineage>
</organism>
<proteinExistence type="inferred from homology"/>
<dbReference type="GO" id="GO:0016410">
    <property type="term" value="F:N-acyltransferase activity"/>
    <property type="evidence" value="ECO:0007669"/>
    <property type="project" value="TreeGrafter"/>
</dbReference>
<dbReference type="AlphaFoldDB" id="A0A0F7TBZ6"/>
<dbReference type="Gene3D" id="3.40.630.30">
    <property type="match status" value="1"/>
</dbReference>
<dbReference type="OrthoDB" id="448427at2759"/>
<dbReference type="SMART" id="SM01006">
    <property type="entry name" value="AlcB"/>
    <property type="match status" value="1"/>
</dbReference>
<feature type="compositionally biased region" description="Polar residues" evidence="2">
    <location>
        <begin position="263"/>
        <end position="274"/>
    </location>
</feature>
<feature type="compositionally biased region" description="Basic and acidic residues" evidence="2">
    <location>
        <begin position="83"/>
        <end position="102"/>
    </location>
</feature>
<feature type="region of interest" description="Disordered" evidence="2">
    <location>
        <begin position="261"/>
        <end position="288"/>
    </location>
</feature>
<feature type="region of interest" description="Disordered" evidence="2">
    <location>
        <begin position="320"/>
        <end position="339"/>
    </location>
</feature>
<dbReference type="Pfam" id="PF13523">
    <property type="entry name" value="Acetyltransf_8"/>
    <property type="match status" value="1"/>
</dbReference>
<dbReference type="GO" id="GO:0019290">
    <property type="term" value="P:siderophore biosynthetic process"/>
    <property type="evidence" value="ECO:0007669"/>
    <property type="project" value="InterPro"/>
</dbReference>
<dbReference type="InterPro" id="IPR016181">
    <property type="entry name" value="Acyl_CoA_acyltransferase"/>
</dbReference>
<dbReference type="STRING" id="104259.A0A0F7TBZ6"/>
<accession>A0A0F7TBZ6</accession>
<feature type="region of interest" description="Disordered" evidence="2">
    <location>
        <begin position="371"/>
        <end position="391"/>
    </location>
</feature>
<dbReference type="PANTHER" id="PTHR31438:SF1">
    <property type="entry name" value="LYSINE N-ACYLTRANSFERASE C17G9.06C-RELATED"/>
    <property type="match status" value="1"/>
</dbReference>
<evidence type="ECO:0000256" key="2">
    <source>
        <dbReference type="SAM" id="MobiDB-lite"/>
    </source>
</evidence>
<protein>
    <recommendedName>
        <fullName evidence="3">Acyltransferase MbtK/IucB-like conserved domain-containing protein</fullName>
    </recommendedName>
</protein>
<feature type="compositionally biased region" description="Low complexity" evidence="2">
    <location>
        <begin position="381"/>
        <end position="391"/>
    </location>
</feature>
<dbReference type="PANTHER" id="PTHR31438">
    <property type="entry name" value="LYSINE N-ACYLTRANSFERASE C17G9.06C-RELATED"/>
    <property type="match status" value="1"/>
</dbReference>
<keyword evidence="5" id="KW-1185">Reference proteome</keyword>
<reference evidence="5" key="1">
    <citation type="journal article" date="2015" name="Genome Announc.">
        <title>Draft genome sequence of the fungus Penicillium brasilianum MG11.</title>
        <authorList>
            <person name="Horn F."/>
            <person name="Linde J."/>
            <person name="Mattern D.J."/>
            <person name="Walther G."/>
            <person name="Guthke R."/>
            <person name="Brakhage A.A."/>
            <person name="Valiante V."/>
        </authorList>
    </citation>
    <scope>NUCLEOTIDE SEQUENCE [LARGE SCALE GENOMIC DNA]</scope>
    <source>
        <strain evidence="5">MG11</strain>
    </source>
</reference>
<gene>
    <name evidence="4" type="ORF">PMG11_00456</name>
</gene>
<comment type="similarity">
    <text evidence="1">Belongs to the lysine N-acyltransferase MbtK family.</text>
</comment>
<evidence type="ECO:0000313" key="4">
    <source>
        <dbReference type="EMBL" id="CEJ54134.1"/>
    </source>
</evidence>
<name>A0A0F7TBZ6_PENBI</name>
<dbReference type="InterPro" id="IPR019432">
    <property type="entry name" value="Acyltransferase_MbtK/IucB-like"/>
</dbReference>
<evidence type="ECO:0000259" key="3">
    <source>
        <dbReference type="SMART" id="SM01006"/>
    </source>
</evidence>
<evidence type="ECO:0000256" key="1">
    <source>
        <dbReference type="ARBA" id="ARBA00009893"/>
    </source>
</evidence>